<dbReference type="InterPro" id="IPR042226">
    <property type="entry name" value="eFR1_2_sf"/>
</dbReference>
<accession>A0A7Z2YG33</accession>
<protein>
    <recommendedName>
        <fullName evidence="3">eRF1 domain-containing protein</fullName>
    </recommendedName>
</protein>
<dbReference type="InterPro" id="IPR041202">
    <property type="entry name" value="BaeRF_family10"/>
</dbReference>
<dbReference type="RefSeq" id="WP_164651078.1">
    <property type="nucleotide sequence ID" value="NZ_CP047476.1"/>
</dbReference>
<dbReference type="Pfam" id="PF18854">
    <property type="entry name" value="baeRF_family10"/>
    <property type="match status" value="1"/>
</dbReference>
<dbReference type="Gene3D" id="3.30.420.60">
    <property type="entry name" value="eRF1 domain 2"/>
    <property type="match status" value="1"/>
</dbReference>
<dbReference type="EMBL" id="CP047476">
    <property type="protein sequence ID" value="QIA66093.1"/>
    <property type="molecule type" value="Genomic_DNA"/>
</dbReference>
<gene>
    <name evidence="1" type="ORF">GT360_21630</name>
</gene>
<evidence type="ECO:0000313" key="1">
    <source>
        <dbReference type="EMBL" id="QIA66093.1"/>
    </source>
</evidence>
<dbReference type="AlphaFoldDB" id="A0A7Z2YG33"/>
<name>A0A7Z2YG33_9VIBR</name>
<sequence>MNNTIQDLFGSLREYIEHHQSTKSNMMTVYANIDPSVRDNQRERPAWMIELKNQFDQLSDAQKREAEEAVGSALTWEFIEERTLEAFKEHEAKGKSAMILTDFVDGIMVDLPLPVDNKVYFGLPQLSHLMSQLHRYGKYLVVLFSETEYRIISAKLNTLGSEEIIESGMEVGVSLRPGGKKSRTQASERRELDSEARLYKHAASEISAYFLENSEFDRIIFGGNLKIANQVKNALHHSVSEKLVTIEPIAFNAENKEIERIVQAIASEYEAVRDVTLIQELVTRRNVCGRTAFGREEVIEALNSGQAQRVYLPYPIVAEKFNQILVESMANNVDIEIIHGEAAERLISLGGVGATLYYLV</sequence>
<keyword evidence="2" id="KW-1185">Reference proteome</keyword>
<evidence type="ECO:0000313" key="2">
    <source>
        <dbReference type="Proteomes" id="UP000464262"/>
    </source>
</evidence>
<reference evidence="1 2" key="1">
    <citation type="submission" date="2020-01" db="EMBL/GenBank/DDBJ databases">
        <title>Whole genome and functional gene identification of agarase of Vibrio HN897.</title>
        <authorList>
            <person name="Liu Y."/>
            <person name="Zhao Z."/>
        </authorList>
    </citation>
    <scope>NUCLEOTIDE SEQUENCE [LARGE SCALE GENOMIC DNA]</scope>
    <source>
        <strain evidence="1 2">HN897</strain>
    </source>
</reference>
<proteinExistence type="predicted"/>
<dbReference type="KEGG" id="vas:GT360_21630"/>
<organism evidence="1 2">
    <name type="scientific">Vibrio astriarenae</name>
    <dbReference type="NCBI Taxonomy" id="1481923"/>
    <lineage>
        <taxon>Bacteria</taxon>
        <taxon>Pseudomonadati</taxon>
        <taxon>Pseudomonadota</taxon>
        <taxon>Gammaproteobacteria</taxon>
        <taxon>Vibrionales</taxon>
        <taxon>Vibrionaceae</taxon>
        <taxon>Vibrio</taxon>
    </lineage>
</organism>
<dbReference type="Proteomes" id="UP000464262">
    <property type="component" value="Chromosome 2"/>
</dbReference>
<evidence type="ECO:0008006" key="3">
    <source>
        <dbReference type="Google" id="ProtNLM"/>
    </source>
</evidence>